<gene>
    <name evidence="1" type="ORF">BN850_0137500</name>
</gene>
<reference evidence="1" key="1">
    <citation type="submission" date="2013-05" db="EMBL/GenBank/DDBJ databases">
        <title>Draft genome sequences of six wheat associated Fusarium spp. isolates.</title>
        <authorList>
            <person name="Moolhuijzen P.M."/>
            <person name="Manners J.M."/>
            <person name="Wilcox S."/>
            <person name="Bellgard M.I."/>
            <person name="Gardiner D.M."/>
        </authorList>
    </citation>
    <scope>NUCLEOTIDE SEQUENCE</scope>
    <source>
        <strain evidence="1">CS3069</strain>
    </source>
</reference>
<organism evidence="1">
    <name type="scientific">Fusarium clavum</name>
    <dbReference type="NCBI Taxonomy" id="2594811"/>
    <lineage>
        <taxon>Eukaryota</taxon>
        <taxon>Fungi</taxon>
        <taxon>Dikarya</taxon>
        <taxon>Ascomycota</taxon>
        <taxon>Pezizomycotina</taxon>
        <taxon>Sordariomycetes</taxon>
        <taxon>Hypocreomycetidae</taxon>
        <taxon>Hypocreales</taxon>
        <taxon>Nectriaceae</taxon>
        <taxon>Fusarium</taxon>
        <taxon>Fusarium incarnatum-equiseti species complex</taxon>
    </lineage>
</organism>
<feature type="non-terminal residue" evidence="1">
    <location>
        <position position="1"/>
    </location>
</feature>
<dbReference type="EMBL" id="HG321306">
    <property type="protein sequence ID" value="CEF82624.1"/>
    <property type="molecule type" value="Genomic_DNA"/>
</dbReference>
<name>W1I9T5_9HYPO</name>
<dbReference type="EMBL" id="CBMI010005041">
    <property type="protein sequence ID" value="CDL73362.1"/>
    <property type="molecule type" value="Genomic_DNA"/>
</dbReference>
<evidence type="ECO:0000313" key="1">
    <source>
        <dbReference type="EMBL" id="CDL73362.1"/>
    </source>
</evidence>
<proteinExistence type="predicted"/>
<accession>W1I9T5</accession>
<geneLocation type="mitochondrion" evidence="1"/>
<feature type="non-terminal residue" evidence="1">
    <location>
        <position position="208"/>
    </location>
</feature>
<dbReference type="AlphaFoldDB" id="W1I9T5"/>
<protein>
    <submittedName>
        <fullName evidence="1">ORF1931 n1 TaxGibberella zeae PH-1 RepIDA5J031_GIBZE</fullName>
    </submittedName>
</protein>
<sequence>NFRIREFNTTDSIKFSKGIENLVWIQMEANKIMKRDNLSLHFDSAAVSFANAEYTLDNLHRNLVEFYLTKGQKANPSDFTVLNLDPSNKARFSYKHILDKALSETKSAIQIEKDLARNKRNGDLKVLENQWWRLQSNNEYMMNDCYCFKTRRDYPIDSLLLTRDQNHMAYFSIYKNGVVEGYKERQQLLGEIDSSINLPLAESRSELI</sequence>
<keyword evidence="1" id="KW-0496">Mitochondrion</keyword>